<organism evidence="20 21">
    <name type="scientific">Salmonella enterica subsp. enterica serovar Urbana str. R8-2977</name>
    <dbReference type="NCBI Taxonomy" id="913084"/>
    <lineage>
        <taxon>Bacteria</taxon>
        <taxon>Pseudomonadati</taxon>
        <taxon>Pseudomonadota</taxon>
        <taxon>Gammaproteobacteria</taxon>
        <taxon>Enterobacterales</taxon>
        <taxon>Enterobacteriaceae</taxon>
        <taxon>Salmonella</taxon>
    </lineage>
</organism>
<evidence type="ECO:0000256" key="1">
    <source>
        <dbReference type="ARBA" id="ARBA00001107"/>
    </source>
</evidence>
<feature type="binding site" description="in other chain" evidence="14">
    <location>
        <position position="182"/>
    </location>
    <ligand>
        <name>UDP-alpha-D-glucose</name>
        <dbReference type="ChEBI" id="CHEBI:58885"/>
        <note>ligand shared between dimeric partners</note>
    </ligand>
</feature>
<evidence type="ECO:0000256" key="14">
    <source>
        <dbReference type="PIRSR" id="PIRSR000808-2"/>
    </source>
</evidence>
<evidence type="ECO:0000256" key="11">
    <source>
        <dbReference type="ARBA" id="ARBA00023277"/>
    </source>
</evidence>
<keyword evidence="7 17" id="KW-0548">Nucleotidyltransferase</keyword>
<feature type="binding site" evidence="15">
    <location>
        <position position="52"/>
    </location>
    <ligand>
        <name>Zn(2+)</name>
        <dbReference type="ChEBI" id="CHEBI:29105"/>
    </ligand>
</feature>
<keyword evidence="10 17" id="KW-0299">Galactose metabolism</keyword>
<dbReference type="Proteomes" id="UP000004776">
    <property type="component" value="Unassembled WGS sequence"/>
</dbReference>
<dbReference type="InterPro" id="IPR005849">
    <property type="entry name" value="GalP_Utransf_N"/>
</dbReference>
<feature type="binding site" description="in other chain" evidence="14">
    <location>
        <begin position="77"/>
        <end position="78"/>
    </location>
    <ligand>
        <name>UDP-alpha-D-glucose</name>
        <dbReference type="ChEBI" id="CHEBI:58885"/>
        <note>ligand shared between dimeric partners</note>
    </ligand>
</feature>
<evidence type="ECO:0000256" key="16">
    <source>
        <dbReference type="PIRSR" id="PIRSR000808-4"/>
    </source>
</evidence>
<dbReference type="NCBIfam" id="TIGR00209">
    <property type="entry name" value="galT_1"/>
    <property type="match status" value="2"/>
</dbReference>
<dbReference type="AlphaFoldDB" id="G5RSJ7"/>
<dbReference type="FunFam" id="3.30.428.10:FF:000001">
    <property type="entry name" value="Galactose-1-phosphate uridylyltransferase"/>
    <property type="match status" value="1"/>
</dbReference>
<dbReference type="Pfam" id="PF01087">
    <property type="entry name" value="GalP_UDP_transf"/>
    <property type="match status" value="1"/>
</dbReference>
<dbReference type="SUPFAM" id="SSF54197">
    <property type="entry name" value="HIT-like"/>
    <property type="match status" value="2"/>
</dbReference>
<evidence type="ECO:0000256" key="13">
    <source>
        <dbReference type="PIRSR" id="PIRSR000808-1"/>
    </source>
</evidence>
<dbReference type="GO" id="GO:0005737">
    <property type="term" value="C:cytoplasm"/>
    <property type="evidence" value="ECO:0007669"/>
    <property type="project" value="TreeGrafter"/>
</dbReference>
<feature type="binding site" description="in other chain" evidence="14">
    <location>
        <position position="61"/>
    </location>
    <ligand>
        <name>UDP-alpha-D-glucose</name>
        <dbReference type="ChEBI" id="CHEBI:58885"/>
        <note>ligand shared between dimeric partners</note>
    </ligand>
</feature>
<dbReference type="EC" id="2.7.7.12" evidence="4 12"/>
<dbReference type="InterPro" id="IPR005850">
    <property type="entry name" value="GalP_Utransf_C"/>
</dbReference>
<dbReference type="PIRSF" id="PIRSF000808">
    <property type="entry name" value="GalT"/>
    <property type="match status" value="1"/>
</dbReference>
<feature type="active site" description="Tele-UMP-histidine intermediate" evidence="13">
    <location>
        <position position="180"/>
    </location>
</feature>
<dbReference type="UniPathway" id="UPA00214"/>
<evidence type="ECO:0000256" key="15">
    <source>
        <dbReference type="PIRSR" id="PIRSR000808-3"/>
    </source>
</evidence>
<comment type="pathway">
    <text evidence="2 17">Carbohydrate metabolism; galactose metabolism.</text>
</comment>
<evidence type="ECO:0000256" key="17">
    <source>
        <dbReference type="RuleBase" id="RU000506"/>
    </source>
</evidence>
<feature type="domain" description="Galactose-1-phosphate uridyl transferase N-terminal" evidence="18">
    <location>
        <begin position="4"/>
        <end position="190"/>
    </location>
</feature>
<dbReference type="InterPro" id="IPR019779">
    <property type="entry name" value="GalP_UDPtransf1_His-AS"/>
</dbReference>
<gene>
    <name evidence="20" type="ORF">LTSEURB_1185</name>
</gene>
<feature type="binding site" evidence="16">
    <location>
        <position position="196"/>
    </location>
    <ligand>
        <name>Fe cation</name>
        <dbReference type="ChEBI" id="CHEBI:24875"/>
    </ligand>
</feature>
<feature type="binding site" description="in other chain" evidence="14">
    <location>
        <position position="167"/>
    </location>
    <ligand>
        <name>UDP-alpha-D-glucose</name>
        <dbReference type="ChEBI" id="CHEBI:58885"/>
        <note>ligand shared between dimeric partners</note>
    </ligand>
</feature>
<comment type="catalytic activity">
    <reaction evidence="1 17">
        <text>alpha-D-galactose 1-phosphate + UDP-alpha-D-glucose = alpha-D-glucose 1-phosphate + UDP-alpha-D-galactose</text>
        <dbReference type="Rhea" id="RHEA:13989"/>
        <dbReference type="ChEBI" id="CHEBI:58336"/>
        <dbReference type="ChEBI" id="CHEBI:58601"/>
        <dbReference type="ChEBI" id="CHEBI:58885"/>
        <dbReference type="ChEBI" id="CHEBI:66914"/>
        <dbReference type="EC" id="2.7.7.12"/>
    </reaction>
</comment>
<dbReference type="GO" id="GO:0033499">
    <property type="term" value="P:galactose catabolic process via UDP-galactose, Leloir pathway"/>
    <property type="evidence" value="ECO:0007669"/>
    <property type="project" value="TreeGrafter"/>
</dbReference>
<evidence type="ECO:0000256" key="8">
    <source>
        <dbReference type="ARBA" id="ARBA00022723"/>
    </source>
</evidence>
<feature type="binding site" description="in other chain" evidence="14">
    <location>
        <position position="349"/>
    </location>
    <ligand>
        <name>UDP-alpha-D-glucose</name>
        <dbReference type="ChEBI" id="CHEBI:58885"/>
        <note>ligand shared between dimeric partners</note>
    </ligand>
</feature>
<feature type="binding site" evidence="14">
    <location>
        <begin position="28"/>
        <end position="31"/>
    </location>
    <ligand>
        <name>UDP-alpha-D-glucose</name>
        <dbReference type="ChEBI" id="CHEBI:58885"/>
        <note>ligand shared between dimeric partners</note>
    </ligand>
</feature>
<dbReference type="InterPro" id="IPR001937">
    <property type="entry name" value="GalP_UDPtransf1"/>
</dbReference>
<keyword evidence="11 17" id="KW-0119">Carbohydrate metabolism</keyword>
<proteinExistence type="inferred from homology"/>
<evidence type="ECO:0000256" key="5">
    <source>
        <dbReference type="ARBA" id="ARBA00016340"/>
    </source>
</evidence>
<evidence type="ECO:0000256" key="6">
    <source>
        <dbReference type="ARBA" id="ARBA00022679"/>
    </source>
</evidence>
<keyword evidence="8 15" id="KW-0479">Metal-binding</keyword>
<feature type="domain" description="Galactose-1-phosphate uridyl transferase C-terminal" evidence="19">
    <location>
        <begin position="197"/>
        <end position="371"/>
    </location>
</feature>
<feature type="binding site" evidence="16">
    <location>
        <position position="324"/>
    </location>
    <ligand>
        <name>Fe cation</name>
        <dbReference type="ChEBI" id="CHEBI:24875"/>
    </ligand>
</feature>
<keyword evidence="6 17" id="KW-0808">Transferase</keyword>
<dbReference type="EMBL" id="AFCW01000478">
    <property type="protein sequence ID" value="EHD05663.1"/>
    <property type="molecule type" value="Genomic_DNA"/>
</dbReference>
<evidence type="ECO:0000256" key="2">
    <source>
        <dbReference type="ARBA" id="ARBA00004947"/>
    </source>
</evidence>
<feature type="binding site" evidence="14">
    <location>
        <begin position="337"/>
        <end position="338"/>
    </location>
    <ligand>
        <name>UDP-alpha-D-glucose</name>
        <dbReference type="ChEBI" id="CHEBI:58885"/>
        <note>ligand shared between dimeric partners</note>
    </ligand>
</feature>
<comment type="similarity">
    <text evidence="3 17">Belongs to the galactose-1-phosphate uridylyltransferase type 1 family.</text>
</comment>
<feature type="binding site" evidence="16">
    <location>
        <position position="295"/>
    </location>
    <ligand>
        <name>Fe cation</name>
        <dbReference type="ChEBI" id="CHEBI:24875"/>
    </ligand>
</feature>
<evidence type="ECO:0000256" key="12">
    <source>
        <dbReference type="NCBIfam" id="TIGR00209"/>
    </source>
</evidence>
<feature type="binding site" evidence="15">
    <location>
        <position position="129"/>
    </location>
    <ligand>
        <name>Zn(2+)</name>
        <dbReference type="ChEBI" id="CHEBI:29105"/>
    </ligand>
</feature>
<evidence type="ECO:0000259" key="19">
    <source>
        <dbReference type="Pfam" id="PF02744"/>
    </source>
</evidence>
<dbReference type="CDD" id="cd00608">
    <property type="entry name" value="GalT"/>
    <property type="match status" value="1"/>
</dbReference>
<dbReference type="Pfam" id="PF02744">
    <property type="entry name" value="GalP_UDP_tr_C"/>
    <property type="match status" value="1"/>
</dbReference>
<dbReference type="InterPro" id="IPR036265">
    <property type="entry name" value="HIT-like_sf"/>
</dbReference>
<protein>
    <recommendedName>
        <fullName evidence="5 12">Galactose-1-phosphate uridylyltransferase</fullName>
        <ecNumber evidence="4 12">2.7.7.12</ecNumber>
    </recommendedName>
</protein>
<reference evidence="20 21" key="1">
    <citation type="journal article" date="2011" name="BMC Genomics">
        <title>Genome sequencing reveals diversification of virulence factor content and possible host adaptation in distinct subpopulations of Salmonella enterica.</title>
        <authorList>
            <person name="den Bakker H.C."/>
            <person name="Moreno Switt A.I."/>
            <person name="Govoni G."/>
            <person name="Cummings C.A."/>
            <person name="Ranieri M.L."/>
            <person name="Degoricija L."/>
            <person name="Hoelzer K."/>
            <person name="Rodriguez-Rivera L.D."/>
            <person name="Brown S."/>
            <person name="Bolchacova E."/>
            <person name="Furtado M.R."/>
            <person name="Wiedmann M."/>
        </authorList>
    </citation>
    <scope>NUCLEOTIDE SEQUENCE [LARGE SCALE GENOMIC DNA]</scope>
    <source>
        <strain evidence="20 21">R8-2977</strain>
    </source>
</reference>
<comment type="caution">
    <text evidence="20">The sequence shown here is derived from an EMBL/GenBank/DDBJ whole genome shotgun (WGS) entry which is preliminary data.</text>
</comment>
<dbReference type="PANTHER" id="PTHR11943:SF1">
    <property type="entry name" value="GALACTOSE-1-PHOSPHATE URIDYLYLTRANSFERASE"/>
    <property type="match status" value="1"/>
</dbReference>
<dbReference type="GO" id="GO:0008108">
    <property type="term" value="F:UDP-glucose:hexose-1-phosphate uridylyltransferase activity"/>
    <property type="evidence" value="ECO:0007669"/>
    <property type="project" value="UniProtKB-UniRule"/>
</dbReference>
<feature type="binding site" description="in other chain" evidence="14">
    <location>
        <begin position="173"/>
        <end position="175"/>
    </location>
    <ligand>
        <name>UDP-alpha-D-glucose</name>
        <dbReference type="ChEBI" id="CHEBI:58885"/>
        <note>ligand shared between dimeric partners</note>
    </ligand>
</feature>
<comment type="cofactor">
    <cofactor evidence="15">
        <name>Zn(2+)</name>
        <dbReference type="ChEBI" id="CHEBI:29105"/>
    </cofactor>
    <text evidence="15">Binds 1 zinc ion per subunit.</text>
</comment>
<keyword evidence="9 15" id="KW-0862">Zinc</keyword>
<dbReference type="Gene3D" id="3.30.428.10">
    <property type="entry name" value="HIT-like"/>
    <property type="match status" value="2"/>
</dbReference>
<evidence type="ECO:0000256" key="10">
    <source>
        <dbReference type="ARBA" id="ARBA00023144"/>
    </source>
</evidence>
<evidence type="ECO:0000256" key="4">
    <source>
        <dbReference type="ARBA" id="ARBA00012384"/>
    </source>
</evidence>
<name>G5RSJ7_SALET</name>
<feature type="binding site" evidence="15">
    <location>
        <position position="55"/>
    </location>
    <ligand>
        <name>Zn(2+)</name>
        <dbReference type="ChEBI" id="CHEBI:29105"/>
    </ligand>
</feature>
<evidence type="ECO:0000313" key="21">
    <source>
        <dbReference type="Proteomes" id="UP000004776"/>
    </source>
</evidence>
<feature type="binding site" evidence="15">
    <location>
        <position position="178"/>
    </location>
    <ligand>
        <name>Zn(2+)</name>
        <dbReference type="ChEBI" id="CHEBI:29105"/>
    </ligand>
</feature>
<keyword evidence="16" id="KW-0408">Iron</keyword>
<dbReference type="PATRIC" id="fig|913084.3.peg.880"/>
<dbReference type="PROSITE" id="PS00117">
    <property type="entry name" value="GAL_P_UDP_TRANSF_I"/>
    <property type="match status" value="1"/>
</dbReference>
<evidence type="ECO:0000256" key="7">
    <source>
        <dbReference type="ARBA" id="ARBA00022695"/>
    </source>
</evidence>
<evidence type="ECO:0000256" key="9">
    <source>
        <dbReference type="ARBA" id="ARBA00022833"/>
    </source>
</evidence>
<sequence>MTPFNPIDHPHRRYNPLTGQWVLVSPHRAKRPWQGAQETPSQQMLPAHDPDCFLCAGNTRVTGDKNPDYKGTYVFTNDFAALMADTPDAPDSHDPLMRCQSARGTARHQPRDLLSARGTSRVICFSPDHSKTLPELSLPALTEIVRTWQTQTAELGKTYPWVQVFENKGAAMGCSNPHPHGQVWANSFLPNEAEREDRLQKAYFAEQRSPMLVDYVQRELADGSRTVVETEHWLAVVPYWAAWPFETLLLPKTHVLRITDLSDEQRDSLALALKKLTSRYDNLFQCSFPYSMGWHGAPARRLTVKKTGAPFNGEENAHWQLHAHFYPPLLRSATVRKFMVGYEMLAETQRDLTAEQAAERLRAVSDIHFRESGV</sequence>
<dbReference type="NCBIfam" id="NF008724">
    <property type="entry name" value="PRK11720.1"/>
    <property type="match status" value="1"/>
</dbReference>
<evidence type="ECO:0000256" key="3">
    <source>
        <dbReference type="ARBA" id="ARBA00010951"/>
    </source>
</evidence>
<accession>G5RSJ7</accession>
<feature type="binding site" evidence="14">
    <location>
        <begin position="342"/>
        <end position="343"/>
    </location>
    <ligand>
        <name>UDP-alpha-D-glucose</name>
        <dbReference type="ChEBI" id="CHEBI:58885"/>
        <note>ligand shared between dimeric partners</note>
    </ligand>
</feature>
<feature type="binding site" evidence="16">
    <location>
        <position position="322"/>
    </location>
    <ligand>
        <name>Fe cation</name>
        <dbReference type="ChEBI" id="CHEBI:24875"/>
    </ligand>
</feature>
<dbReference type="PANTHER" id="PTHR11943">
    <property type="entry name" value="GALACTOSE-1-PHOSPHATE URIDYLYLTRANSFERASE"/>
    <property type="match status" value="1"/>
</dbReference>
<evidence type="ECO:0000259" key="18">
    <source>
        <dbReference type="Pfam" id="PF01087"/>
    </source>
</evidence>
<dbReference type="GO" id="GO:0008270">
    <property type="term" value="F:zinc ion binding"/>
    <property type="evidence" value="ECO:0007669"/>
    <property type="project" value="InterPro"/>
</dbReference>
<evidence type="ECO:0000313" key="20">
    <source>
        <dbReference type="EMBL" id="EHD05663.1"/>
    </source>
</evidence>
<comment type="cofactor">
    <cofactor evidence="16">
        <name>Fe cation</name>
        <dbReference type="ChEBI" id="CHEBI:24875"/>
    </cofactor>
    <text evidence="16">Binds 1 Fe cation per subunit.</text>
</comment>